<organism evidence="8 9">
    <name type="scientific">Cephalotrichum gorgonifer</name>
    <dbReference type="NCBI Taxonomy" id="2041049"/>
    <lineage>
        <taxon>Eukaryota</taxon>
        <taxon>Fungi</taxon>
        <taxon>Dikarya</taxon>
        <taxon>Ascomycota</taxon>
        <taxon>Pezizomycotina</taxon>
        <taxon>Sordariomycetes</taxon>
        <taxon>Hypocreomycetidae</taxon>
        <taxon>Microascales</taxon>
        <taxon>Microascaceae</taxon>
        <taxon>Cephalotrichum</taxon>
    </lineage>
</organism>
<keyword evidence="9" id="KW-1185">Reference proteome</keyword>
<name>A0AAE8MRS7_9PEZI</name>
<protein>
    <recommendedName>
        <fullName evidence="7">MARVEL domain-containing protein</fullName>
    </recommendedName>
</protein>
<feature type="transmembrane region" description="Helical" evidence="6">
    <location>
        <begin position="85"/>
        <end position="102"/>
    </location>
</feature>
<dbReference type="AlphaFoldDB" id="A0AAE8MRS7"/>
<evidence type="ECO:0000256" key="6">
    <source>
        <dbReference type="SAM" id="Phobius"/>
    </source>
</evidence>
<feature type="transmembrane region" description="Helical" evidence="6">
    <location>
        <begin position="111"/>
        <end position="130"/>
    </location>
</feature>
<feature type="transmembrane region" description="Helical" evidence="6">
    <location>
        <begin position="185"/>
        <end position="208"/>
    </location>
</feature>
<evidence type="ECO:0000256" key="2">
    <source>
        <dbReference type="ARBA" id="ARBA00022692"/>
    </source>
</evidence>
<evidence type="ECO:0000313" key="8">
    <source>
        <dbReference type="EMBL" id="SPN98439.1"/>
    </source>
</evidence>
<comment type="caution">
    <text evidence="8">The sequence shown here is derived from an EMBL/GenBank/DDBJ whole genome shotgun (WGS) entry which is preliminary data.</text>
</comment>
<dbReference type="Proteomes" id="UP001187682">
    <property type="component" value="Unassembled WGS sequence"/>
</dbReference>
<gene>
    <name evidence="8" type="ORF">DNG_01483</name>
</gene>
<dbReference type="Pfam" id="PF01284">
    <property type="entry name" value="MARVEL"/>
    <property type="match status" value="1"/>
</dbReference>
<keyword evidence="2 6" id="KW-0812">Transmembrane</keyword>
<evidence type="ECO:0000256" key="4">
    <source>
        <dbReference type="ARBA" id="ARBA00023136"/>
    </source>
</evidence>
<feature type="compositionally biased region" description="Low complexity" evidence="5">
    <location>
        <begin position="260"/>
        <end position="272"/>
    </location>
</feature>
<evidence type="ECO:0000256" key="5">
    <source>
        <dbReference type="SAM" id="MobiDB-lite"/>
    </source>
</evidence>
<evidence type="ECO:0000259" key="7">
    <source>
        <dbReference type="Pfam" id="PF01284"/>
    </source>
</evidence>
<feature type="domain" description="MARVEL" evidence="7">
    <location>
        <begin position="54"/>
        <end position="149"/>
    </location>
</feature>
<dbReference type="EMBL" id="ONZQ02000002">
    <property type="protein sequence ID" value="SPN98439.1"/>
    <property type="molecule type" value="Genomic_DNA"/>
</dbReference>
<evidence type="ECO:0000256" key="3">
    <source>
        <dbReference type="ARBA" id="ARBA00022989"/>
    </source>
</evidence>
<keyword evidence="3 6" id="KW-1133">Transmembrane helix</keyword>
<feature type="compositionally biased region" description="Low complexity" evidence="5">
    <location>
        <begin position="226"/>
        <end position="247"/>
    </location>
</feature>
<dbReference type="InterPro" id="IPR008253">
    <property type="entry name" value="Marvel"/>
</dbReference>
<proteinExistence type="predicted"/>
<comment type="subcellular location">
    <subcellularLocation>
        <location evidence="1">Membrane</location>
        <topology evidence="1">Multi-pass membrane protein</topology>
    </subcellularLocation>
</comment>
<sequence>MDPQYQQQQPAPVQQQVPQQQHVNAVQQPAAPAVAVSRGPFFQNLTIAPPTWVLAIRGVQVVVSIVIVGLAGYLIHGAYADPQGFAIACSVLTWVGVSYILLSEKLASLRSLYNVFAVLAVDFFFVILWLSAMGTNAAHRAAFVIPYQVTGCSDDGSLIDSTVCWKVRKRAFIAGKVGLGTMTGLAIACALEFVLFAVVFGWTIAAYLKARKSAAPALVSDGGEKQNSQPPQPQFQQPAPASYQQQAGAIPLQPTPPYQPQQQQQWAPVQPQYTGGSLVSAPTPPPQPQYYPQQQPGVAPTYAQELPGQYAGGASAPPQELPGPHSGAASPPPQGYGRPTQ</sequence>
<dbReference type="PANTHER" id="PTHR37451">
    <property type="entry name" value="MARVEL DOMAIN"/>
    <property type="match status" value="1"/>
</dbReference>
<feature type="region of interest" description="Disordered" evidence="5">
    <location>
        <begin position="219"/>
        <end position="341"/>
    </location>
</feature>
<reference evidence="8" key="1">
    <citation type="submission" date="2018-03" db="EMBL/GenBank/DDBJ databases">
        <authorList>
            <person name="Guldener U."/>
        </authorList>
    </citation>
    <scope>NUCLEOTIDE SEQUENCE</scope>
</reference>
<dbReference type="PANTHER" id="PTHR37451:SF4">
    <property type="entry name" value="MARVEL DOMAIN-CONTAINING PROTEIN"/>
    <property type="match status" value="1"/>
</dbReference>
<evidence type="ECO:0000313" key="9">
    <source>
        <dbReference type="Proteomes" id="UP001187682"/>
    </source>
</evidence>
<keyword evidence="4 6" id="KW-0472">Membrane</keyword>
<accession>A0AAE8MRS7</accession>
<dbReference type="GO" id="GO:0016020">
    <property type="term" value="C:membrane"/>
    <property type="evidence" value="ECO:0007669"/>
    <property type="project" value="UniProtKB-SubCell"/>
</dbReference>
<feature type="transmembrane region" description="Helical" evidence="6">
    <location>
        <begin position="61"/>
        <end position="79"/>
    </location>
</feature>
<evidence type="ECO:0000256" key="1">
    <source>
        <dbReference type="ARBA" id="ARBA00004141"/>
    </source>
</evidence>